<evidence type="ECO:0000313" key="2">
    <source>
        <dbReference type="EMBL" id="KOF67275.1"/>
    </source>
</evidence>
<dbReference type="AlphaFoldDB" id="A0A0L8FS85"/>
<evidence type="ECO:0000256" key="1">
    <source>
        <dbReference type="SAM" id="MobiDB-lite"/>
    </source>
</evidence>
<protein>
    <submittedName>
        <fullName evidence="2">Uncharacterized protein</fullName>
    </submittedName>
</protein>
<dbReference type="STRING" id="37653.A0A0L8FS85"/>
<accession>A0A0L8FS85</accession>
<sequence>MQSPGDFGNMDIGNVGDSGENTNMDSDDLVPSLQEDITTELLNDVETVLSNSKVDGLLWL</sequence>
<feature type="region of interest" description="Disordered" evidence="1">
    <location>
        <begin position="1"/>
        <end position="29"/>
    </location>
</feature>
<gene>
    <name evidence="2" type="ORF">OCBIM_22010068mg</name>
</gene>
<organism evidence="2">
    <name type="scientific">Octopus bimaculoides</name>
    <name type="common">California two-spotted octopus</name>
    <dbReference type="NCBI Taxonomy" id="37653"/>
    <lineage>
        <taxon>Eukaryota</taxon>
        <taxon>Metazoa</taxon>
        <taxon>Spiralia</taxon>
        <taxon>Lophotrochozoa</taxon>
        <taxon>Mollusca</taxon>
        <taxon>Cephalopoda</taxon>
        <taxon>Coleoidea</taxon>
        <taxon>Octopodiformes</taxon>
        <taxon>Octopoda</taxon>
        <taxon>Incirrata</taxon>
        <taxon>Octopodidae</taxon>
        <taxon>Octopus</taxon>
    </lineage>
</organism>
<reference evidence="2" key="1">
    <citation type="submission" date="2015-07" db="EMBL/GenBank/DDBJ databases">
        <title>MeaNS - Measles Nucleotide Surveillance Program.</title>
        <authorList>
            <person name="Tran T."/>
            <person name="Druce J."/>
        </authorList>
    </citation>
    <scope>NUCLEOTIDE SEQUENCE</scope>
    <source>
        <strain evidence="2">UCB-OBI-ISO-001</strain>
        <tissue evidence="2">Gonad</tissue>
    </source>
</reference>
<name>A0A0L8FS85_OCTBM</name>
<dbReference type="OrthoDB" id="3045089at2759"/>
<proteinExistence type="predicted"/>
<dbReference type="EMBL" id="KQ427248">
    <property type="protein sequence ID" value="KOF67275.1"/>
    <property type="molecule type" value="Genomic_DNA"/>
</dbReference>